<dbReference type="HAMAP" id="MF_00244">
    <property type="entry name" value="NaMN_adenylyltr"/>
    <property type="match status" value="1"/>
</dbReference>
<evidence type="ECO:0000313" key="12">
    <source>
        <dbReference type="EMBL" id="MBO0351898.1"/>
    </source>
</evidence>
<evidence type="ECO:0000256" key="1">
    <source>
        <dbReference type="ARBA" id="ARBA00002324"/>
    </source>
</evidence>
<protein>
    <recommendedName>
        <fullName evidence="10">Probable nicotinate-nucleotide adenylyltransferase</fullName>
        <ecNumber evidence="10">2.7.7.18</ecNumber>
    </recommendedName>
    <alternativeName>
        <fullName evidence="10">Deamido-NAD(+) diphosphorylase</fullName>
    </alternativeName>
    <alternativeName>
        <fullName evidence="10">Deamido-NAD(+) pyrophosphorylase</fullName>
    </alternativeName>
    <alternativeName>
        <fullName evidence="10">Nicotinate mononucleotide adenylyltransferase</fullName>
        <shortName evidence="10">NaMN adenylyltransferase</shortName>
    </alternativeName>
</protein>
<reference evidence="12 13" key="1">
    <citation type="submission" date="2021-03" db="EMBL/GenBank/DDBJ databases">
        <title>Metabolic Capacity of the Antarctic Cyanobacterium Phormidium pseudopriestleyi that Sustains Oxygenic Photosynthesis in the Presence of Hydrogen Sulfide.</title>
        <authorList>
            <person name="Lumian J.E."/>
            <person name="Jungblut A.D."/>
            <person name="Dillon M.L."/>
            <person name="Hawes I."/>
            <person name="Doran P.T."/>
            <person name="Mackey T.J."/>
            <person name="Dick G.J."/>
            <person name="Grettenberger C.L."/>
            <person name="Sumner D.Y."/>
        </authorList>
    </citation>
    <scope>NUCLEOTIDE SEQUENCE [LARGE SCALE GENOMIC DNA]</scope>
    <source>
        <strain evidence="12 13">FRX01</strain>
    </source>
</reference>
<evidence type="ECO:0000256" key="5">
    <source>
        <dbReference type="ARBA" id="ARBA00022695"/>
    </source>
</evidence>
<comment type="catalytic activity">
    <reaction evidence="9 10">
        <text>nicotinate beta-D-ribonucleotide + ATP + H(+) = deamido-NAD(+) + diphosphate</text>
        <dbReference type="Rhea" id="RHEA:22860"/>
        <dbReference type="ChEBI" id="CHEBI:15378"/>
        <dbReference type="ChEBI" id="CHEBI:30616"/>
        <dbReference type="ChEBI" id="CHEBI:33019"/>
        <dbReference type="ChEBI" id="CHEBI:57502"/>
        <dbReference type="ChEBI" id="CHEBI:58437"/>
        <dbReference type="EC" id="2.7.7.18"/>
    </reaction>
</comment>
<dbReference type="NCBIfam" id="TIGR00482">
    <property type="entry name" value="nicotinate (nicotinamide) nucleotide adenylyltransferase"/>
    <property type="match status" value="1"/>
</dbReference>
<dbReference type="CDD" id="cd02165">
    <property type="entry name" value="NMNAT"/>
    <property type="match status" value="1"/>
</dbReference>
<evidence type="ECO:0000256" key="7">
    <source>
        <dbReference type="ARBA" id="ARBA00022840"/>
    </source>
</evidence>
<dbReference type="GO" id="GO:0004515">
    <property type="term" value="F:nicotinate-nucleotide adenylyltransferase activity"/>
    <property type="evidence" value="ECO:0007669"/>
    <property type="project" value="UniProtKB-EC"/>
</dbReference>
<sequence>MITLALFGTSADPPTKAHEEIVSWLSQEFDAVAVWASDNPFKSHQTPLCHRSQMLQLLMADPDNHRDNLYFDAELSQPRTLETVRIARQKWPEAELYLVIGSDLIPQLPRWYQVEELLSQVNLLVVPRPGNPIHEPELDQLRQMGASVAIADLHLPDVSSTAYRQTQTSQVLTPPVARYIQRENLYAYQDVS</sequence>
<comment type="similarity">
    <text evidence="10">Belongs to the NadD family.</text>
</comment>
<keyword evidence="6 10" id="KW-0547">Nucleotide-binding</keyword>
<organism evidence="12 13">
    <name type="scientific">Phormidium pseudopriestleyi FRX01</name>
    <dbReference type="NCBI Taxonomy" id="1759528"/>
    <lineage>
        <taxon>Bacteria</taxon>
        <taxon>Bacillati</taxon>
        <taxon>Cyanobacteriota</taxon>
        <taxon>Cyanophyceae</taxon>
        <taxon>Oscillatoriophycideae</taxon>
        <taxon>Oscillatoriales</taxon>
        <taxon>Oscillatoriaceae</taxon>
        <taxon>Phormidium</taxon>
    </lineage>
</organism>
<feature type="domain" description="Cytidyltransferase-like" evidence="11">
    <location>
        <begin position="6"/>
        <end position="165"/>
    </location>
</feature>
<dbReference type="EMBL" id="JAFLQW010000600">
    <property type="protein sequence ID" value="MBO0351898.1"/>
    <property type="molecule type" value="Genomic_DNA"/>
</dbReference>
<dbReference type="SUPFAM" id="SSF52374">
    <property type="entry name" value="Nucleotidylyl transferase"/>
    <property type="match status" value="1"/>
</dbReference>
<dbReference type="PANTHER" id="PTHR39321:SF3">
    <property type="entry name" value="PHOSPHOPANTETHEINE ADENYLYLTRANSFERASE"/>
    <property type="match status" value="1"/>
</dbReference>
<dbReference type="InterPro" id="IPR014729">
    <property type="entry name" value="Rossmann-like_a/b/a_fold"/>
</dbReference>
<evidence type="ECO:0000256" key="10">
    <source>
        <dbReference type="HAMAP-Rule" id="MF_00244"/>
    </source>
</evidence>
<evidence type="ECO:0000256" key="8">
    <source>
        <dbReference type="ARBA" id="ARBA00023027"/>
    </source>
</evidence>
<keyword evidence="8 10" id="KW-0520">NAD</keyword>
<name>A0ABS3FXV7_9CYAN</name>
<evidence type="ECO:0000256" key="9">
    <source>
        <dbReference type="ARBA" id="ARBA00048721"/>
    </source>
</evidence>
<dbReference type="InterPro" id="IPR004821">
    <property type="entry name" value="Cyt_trans-like"/>
</dbReference>
<keyword evidence="5 10" id="KW-0548">Nucleotidyltransferase</keyword>
<evidence type="ECO:0000256" key="2">
    <source>
        <dbReference type="ARBA" id="ARBA00005019"/>
    </source>
</evidence>
<evidence type="ECO:0000313" key="13">
    <source>
        <dbReference type="Proteomes" id="UP000664844"/>
    </source>
</evidence>
<comment type="pathway">
    <text evidence="2 10">Cofactor biosynthesis; NAD(+) biosynthesis; deamido-NAD(+) from nicotinate D-ribonucleotide: step 1/1.</text>
</comment>
<comment type="caution">
    <text evidence="12">The sequence shown here is derived from an EMBL/GenBank/DDBJ whole genome shotgun (WGS) entry which is preliminary data.</text>
</comment>
<dbReference type="PANTHER" id="PTHR39321">
    <property type="entry name" value="NICOTINATE-NUCLEOTIDE ADENYLYLTRANSFERASE-RELATED"/>
    <property type="match status" value="1"/>
</dbReference>
<keyword evidence="7 10" id="KW-0067">ATP-binding</keyword>
<keyword evidence="3 10" id="KW-0662">Pyridine nucleotide biosynthesis</keyword>
<evidence type="ECO:0000256" key="6">
    <source>
        <dbReference type="ARBA" id="ARBA00022741"/>
    </source>
</evidence>
<dbReference type="RefSeq" id="WP_207090327.1">
    <property type="nucleotide sequence ID" value="NZ_JAFLQW010000600.1"/>
</dbReference>
<evidence type="ECO:0000259" key="11">
    <source>
        <dbReference type="Pfam" id="PF01467"/>
    </source>
</evidence>
<evidence type="ECO:0000256" key="3">
    <source>
        <dbReference type="ARBA" id="ARBA00022642"/>
    </source>
</evidence>
<evidence type="ECO:0000256" key="4">
    <source>
        <dbReference type="ARBA" id="ARBA00022679"/>
    </source>
</evidence>
<keyword evidence="13" id="KW-1185">Reference proteome</keyword>
<dbReference type="Gene3D" id="3.40.50.620">
    <property type="entry name" value="HUPs"/>
    <property type="match status" value="1"/>
</dbReference>
<comment type="function">
    <text evidence="1 10">Catalyzes the reversible adenylation of nicotinate mononucleotide (NaMN) to nicotinic acid adenine dinucleotide (NaAD).</text>
</comment>
<dbReference type="NCBIfam" id="NF000842">
    <property type="entry name" value="PRK00071.2-1"/>
    <property type="match status" value="1"/>
</dbReference>
<keyword evidence="4 10" id="KW-0808">Transferase</keyword>
<proteinExistence type="inferred from homology"/>
<dbReference type="InterPro" id="IPR005248">
    <property type="entry name" value="NadD/NMNAT"/>
</dbReference>
<gene>
    <name evidence="10" type="primary">nadD</name>
    <name evidence="12" type="ORF">J0895_23005</name>
</gene>
<dbReference type="EC" id="2.7.7.18" evidence="10"/>
<accession>A0ABS3FXV7</accession>
<dbReference type="Pfam" id="PF01467">
    <property type="entry name" value="CTP_transf_like"/>
    <property type="match status" value="1"/>
</dbReference>
<dbReference type="Proteomes" id="UP000664844">
    <property type="component" value="Unassembled WGS sequence"/>
</dbReference>